<gene>
    <name evidence="2" type="ordered locus">Huta_2871</name>
</gene>
<reference evidence="2 3" key="1">
    <citation type="journal article" date="2009" name="Stand. Genomic Sci.">
        <title>Complete genome sequence of Halorhabdus utahensis type strain (AX-2).</title>
        <authorList>
            <person name="Anderson I."/>
            <person name="Tindall B.J."/>
            <person name="Pomrenke H."/>
            <person name="Goker M."/>
            <person name="Lapidus A."/>
            <person name="Nolan M."/>
            <person name="Copeland A."/>
            <person name="Glavina Del Rio T."/>
            <person name="Chen F."/>
            <person name="Tice H."/>
            <person name="Cheng J.F."/>
            <person name="Lucas S."/>
            <person name="Chertkov O."/>
            <person name="Bruce D."/>
            <person name="Brettin T."/>
            <person name="Detter J.C."/>
            <person name="Han C."/>
            <person name="Goodwin L."/>
            <person name="Land M."/>
            <person name="Hauser L."/>
            <person name="Chang Y.J."/>
            <person name="Jeffries C.D."/>
            <person name="Pitluck S."/>
            <person name="Pati A."/>
            <person name="Mavromatis K."/>
            <person name="Ivanova N."/>
            <person name="Ovchinnikova G."/>
            <person name="Chen A."/>
            <person name="Palaniappan K."/>
            <person name="Chain P."/>
            <person name="Rohde M."/>
            <person name="Bristow J."/>
            <person name="Eisen J.A."/>
            <person name="Markowitz V."/>
            <person name="Hugenholtz P."/>
            <person name="Kyrpides N.C."/>
            <person name="Klenk H.P."/>
        </authorList>
    </citation>
    <scope>NUCLEOTIDE SEQUENCE [LARGE SCALE GENOMIC DNA]</scope>
    <source>
        <strain evidence="3">DSM 12940 / JCM 11049 / AX-2</strain>
    </source>
</reference>
<feature type="transmembrane region" description="Helical" evidence="1">
    <location>
        <begin position="14"/>
        <end position="36"/>
    </location>
</feature>
<accession>C7NRS7</accession>
<evidence type="ECO:0000313" key="3">
    <source>
        <dbReference type="Proteomes" id="UP000002071"/>
    </source>
</evidence>
<dbReference type="HOGENOM" id="CLU_084673_1_0_2"/>
<organism evidence="2 3">
    <name type="scientific">Halorhabdus utahensis (strain DSM 12940 / JCM 11049 / AX-2)</name>
    <dbReference type="NCBI Taxonomy" id="519442"/>
    <lineage>
        <taxon>Archaea</taxon>
        <taxon>Methanobacteriati</taxon>
        <taxon>Methanobacteriota</taxon>
        <taxon>Stenosarchaea group</taxon>
        <taxon>Halobacteria</taxon>
        <taxon>Halobacteriales</taxon>
        <taxon>Haloarculaceae</taxon>
        <taxon>Halorhabdus</taxon>
    </lineage>
</organism>
<keyword evidence="1" id="KW-0812">Transmembrane</keyword>
<dbReference type="RefSeq" id="WP_015790594.1">
    <property type="nucleotide sequence ID" value="NC_013158.1"/>
</dbReference>
<keyword evidence="3" id="KW-1185">Reference proteome</keyword>
<dbReference type="InterPro" id="IPR055713">
    <property type="entry name" value="DUF7289"/>
</dbReference>
<dbReference type="Pfam" id="PF23960">
    <property type="entry name" value="DUF7289"/>
    <property type="match status" value="1"/>
</dbReference>
<dbReference type="GeneID" id="40924035"/>
<dbReference type="STRING" id="519442.Huta_2871"/>
<name>C7NRS7_HALUD</name>
<evidence type="ECO:0000256" key="1">
    <source>
        <dbReference type="SAM" id="Phobius"/>
    </source>
</evidence>
<proteinExistence type="predicted"/>
<dbReference type="eggNOG" id="arCOG02911">
    <property type="taxonomic scope" value="Archaea"/>
</dbReference>
<keyword evidence="1" id="KW-0472">Membrane</keyword>
<keyword evidence="1" id="KW-1133">Transmembrane helix</keyword>
<dbReference type="Proteomes" id="UP000002071">
    <property type="component" value="Chromosome"/>
</dbReference>
<sequence length="254" mass="27400">MGEFRDRERAVSEVFGFILLFSIVILSIGAVSIFGVNSLNEGRDAALMDNMERGFEGMASTIDDLEPGMSRSTSLRLESGQLRIGEETWINVSVGGTKEIKNSVSPLLYTFDDERIIYVSSTVFRVSEESGVIVRPPAFELSQSGTIISVQNTIPSRAISIGGGTAQMRFTAQAPKNPTVDTGNSVEIDIDAPSEAQASLWESALVERLVRGGMSESTAESKCSRAGSKVECVYNVNSGEDTLVRSVVVSVELR</sequence>
<dbReference type="AlphaFoldDB" id="C7NRS7"/>
<protein>
    <submittedName>
        <fullName evidence="2">Uncharacterized protein</fullName>
    </submittedName>
</protein>
<dbReference type="EMBL" id="CP001687">
    <property type="protein sequence ID" value="ACV13032.1"/>
    <property type="molecule type" value="Genomic_DNA"/>
</dbReference>
<evidence type="ECO:0000313" key="2">
    <source>
        <dbReference type="EMBL" id="ACV13032.1"/>
    </source>
</evidence>
<dbReference type="KEGG" id="hut:Huta_2871"/>